<gene>
    <name evidence="2" type="ORF">PSIN1315_LOCUS8449</name>
</gene>
<protein>
    <submittedName>
        <fullName evidence="2">Uncharacterized protein</fullName>
    </submittedName>
</protein>
<reference evidence="2" key="1">
    <citation type="submission" date="2021-01" db="EMBL/GenBank/DDBJ databases">
        <authorList>
            <person name="Corre E."/>
            <person name="Pelletier E."/>
            <person name="Niang G."/>
            <person name="Scheremetjew M."/>
            <person name="Finn R."/>
            <person name="Kale V."/>
            <person name="Holt S."/>
            <person name="Cochrane G."/>
            <person name="Meng A."/>
            <person name="Brown T."/>
            <person name="Cohen L."/>
        </authorList>
    </citation>
    <scope>NUCLEOTIDE SEQUENCE</scope>
    <source>
        <strain evidence="2">RCC927</strain>
    </source>
</reference>
<feature type="region of interest" description="Disordered" evidence="1">
    <location>
        <begin position="266"/>
        <end position="290"/>
    </location>
</feature>
<accession>A0A7S3BPG0</accession>
<evidence type="ECO:0000313" key="2">
    <source>
        <dbReference type="EMBL" id="CAE0141599.1"/>
    </source>
</evidence>
<sequence length="450" mass="47153">MVKSEADINAARQLWASDDPAAWRAHASAYSVAREAGEARRRNEASVAAARAACRARGRFSATWDDMWALVAWVLERNEWTPSGDYFKAYDADDAACVEPSTAAAYEALEAAANGVAALPPVAGPVADKMAAGKALGQAVRIMADSGKRFKATKLMGVGPGFASAFLSLMAPEFDLPFYGEEAIHGMAHPKVVGKYRCPTYEVYAAEIHEKAAQLGMRRQEVEQALWVAARTGYLVRKDAPEHALQAPIQPSAAIAAAKAGGTGAGLKRSAADDGASGTQIATPNAKKPRATADAARLGALRAMAATIEVSVGKHYGEKQLVYYEEGEATVDDFSAAAEQTAKLIDDGATFDPTDAEGLAELVTAPPEDARAGHYGVAFTAHGLAALIKVLEAAKRSAGARVRLARFSKAARICANMVHGMSARGSIHTRVCWTFTDDAGGAQAGAAGMS</sequence>
<dbReference type="EMBL" id="HBHY01013197">
    <property type="protein sequence ID" value="CAE0141599.1"/>
    <property type="molecule type" value="Transcribed_RNA"/>
</dbReference>
<proteinExistence type="predicted"/>
<name>A0A7S3BPG0_9VIRI</name>
<dbReference type="AlphaFoldDB" id="A0A7S3BPG0"/>
<dbReference type="PANTHER" id="PTHR21521:SF0">
    <property type="entry name" value="AMUN, ISOFORM A"/>
    <property type="match status" value="1"/>
</dbReference>
<organism evidence="2">
    <name type="scientific">Prasinoderma singulare</name>
    <dbReference type="NCBI Taxonomy" id="676789"/>
    <lineage>
        <taxon>Eukaryota</taxon>
        <taxon>Viridiplantae</taxon>
        <taxon>Prasinodermophyta</taxon>
        <taxon>Prasinodermophyceae</taxon>
        <taxon>Prasinodermales</taxon>
        <taxon>Prasinodermaceae</taxon>
        <taxon>Prasinoderma</taxon>
    </lineage>
</organism>
<dbReference type="PANTHER" id="PTHR21521">
    <property type="entry name" value="AMUN, ISOFORM A"/>
    <property type="match status" value="1"/>
</dbReference>
<evidence type="ECO:0000256" key="1">
    <source>
        <dbReference type="SAM" id="MobiDB-lite"/>
    </source>
</evidence>